<accession>A0A4R1QQZ3</accession>
<keyword evidence="4" id="KW-1185">Reference proteome</keyword>
<evidence type="ECO:0000259" key="2">
    <source>
        <dbReference type="Pfam" id="PF17881"/>
    </source>
</evidence>
<dbReference type="Pfam" id="PF03413">
    <property type="entry name" value="PepSY"/>
    <property type="match status" value="1"/>
</dbReference>
<dbReference type="EMBL" id="SLUL01000001">
    <property type="protein sequence ID" value="TCL53214.1"/>
    <property type="molecule type" value="Genomic_DNA"/>
</dbReference>
<name>A0A4R1QQZ3_9BACL</name>
<dbReference type="InterPro" id="IPR025711">
    <property type="entry name" value="PepSY"/>
</dbReference>
<dbReference type="Gene3D" id="3.10.450.40">
    <property type="match status" value="2"/>
</dbReference>
<gene>
    <name evidence="3" type="ORF">EDD69_101222</name>
</gene>
<feature type="domain" description="PepSY" evidence="1">
    <location>
        <begin position="95"/>
        <end position="153"/>
    </location>
</feature>
<evidence type="ECO:0000313" key="4">
    <source>
        <dbReference type="Proteomes" id="UP000295658"/>
    </source>
</evidence>
<dbReference type="SUPFAM" id="SSF54403">
    <property type="entry name" value="Cystatin/monellin"/>
    <property type="match status" value="2"/>
</dbReference>
<organism evidence="3 4">
    <name type="scientific">Thermolongibacillus altinsuensis</name>
    <dbReference type="NCBI Taxonomy" id="575256"/>
    <lineage>
        <taxon>Bacteria</taxon>
        <taxon>Bacillati</taxon>
        <taxon>Bacillota</taxon>
        <taxon>Bacilli</taxon>
        <taxon>Bacillales</taxon>
        <taxon>Anoxybacillaceae</taxon>
        <taxon>Thermolongibacillus</taxon>
    </lineage>
</organism>
<dbReference type="AlphaFoldDB" id="A0A4R1QQZ3"/>
<feature type="domain" description="Cell wall elongation regulator TseB-like" evidence="2">
    <location>
        <begin position="36"/>
        <end position="80"/>
    </location>
</feature>
<dbReference type="RefSeq" id="WP_243643003.1">
    <property type="nucleotide sequence ID" value="NZ_BSVG01000001.1"/>
</dbReference>
<dbReference type="InterPro" id="IPR041401">
    <property type="entry name" value="TseB-like_dom"/>
</dbReference>
<sequence>MKKWAIWLLLLLGWTVWLFADAYHAAISSKEESEQKAIERAKEEGDLTTIIDVDTYRGNETYVVVIGENEEHEKMVVWVPEKGDDIEVKPLSAGISEKEALAILKTEYSPKKVISAKLGMEKGIPLWEITYIDEQDRYSFYYVRFEDGAFIKRYSFTP</sequence>
<dbReference type="InterPro" id="IPR046350">
    <property type="entry name" value="Cystatin_sf"/>
</dbReference>
<reference evidence="3 4" key="1">
    <citation type="submission" date="2019-03" db="EMBL/GenBank/DDBJ databases">
        <title>Genomic Encyclopedia of Type Strains, Phase IV (KMG-IV): sequencing the most valuable type-strain genomes for metagenomic binning, comparative biology and taxonomic classification.</title>
        <authorList>
            <person name="Goeker M."/>
        </authorList>
    </citation>
    <scope>NUCLEOTIDE SEQUENCE [LARGE SCALE GENOMIC DNA]</scope>
    <source>
        <strain evidence="3 4">DSM 24979</strain>
    </source>
</reference>
<dbReference type="Proteomes" id="UP000295658">
    <property type="component" value="Unassembled WGS sequence"/>
</dbReference>
<proteinExistence type="predicted"/>
<evidence type="ECO:0000313" key="3">
    <source>
        <dbReference type="EMBL" id="TCL53214.1"/>
    </source>
</evidence>
<protein>
    <submittedName>
        <fullName evidence="3">Uncharacterized protein YpmB</fullName>
    </submittedName>
</protein>
<comment type="caution">
    <text evidence="3">The sequence shown here is derived from an EMBL/GenBank/DDBJ whole genome shotgun (WGS) entry which is preliminary data.</text>
</comment>
<evidence type="ECO:0000259" key="1">
    <source>
        <dbReference type="Pfam" id="PF03413"/>
    </source>
</evidence>
<dbReference type="Pfam" id="PF17881">
    <property type="entry name" value="TseB"/>
    <property type="match status" value="1"/>
</dbReference>